<keyword evidence="2" id="KW-1185">Reference proteome</keyword>
<dbReference type="SUPFAM" id="SSF141571">
    <property type="entry name" value="Pentapeptide repeat-like"/>
    <property type="match status" value="1"/>
</dbReference>
<sequence length="349" mass="40651">MIYKAQFETKRSRVDFDACDIRFSVGLSKEDFDHLRTNLLEESKYIKPYLHMLDRNAEVDQAMLFTCDNEKYGLIVIPSDTGYARYTAFVPDARRMPAHLQYSSLDQHDEEMTRIVGLYTQKALQDQEDGEYNLDMDEVYNDIKFRDFNQNLFLDMLRDRPEFDDINYYDGVFTIKIGREYLSDDEYYRLYQDDIDIMEAKHILWMHDAGGEQADFRGCEMDGIDFKDKTFAGAIFDDCIITNSDFENAMLMSASFNQAEINKCDFTNATAEEVKAKNAAFIDCNFTQADFIESDFNGTRFDNCDFSCISMEKSCIKGTEFFGTEPEPEQQLRCYILGPDPEQNQNINL</sequence>
<name>A0A934WUJ6_9FIRM</name>
<evidence type="ECO:0000313" key="1">
    <source>
        <dbReference type="EMBL" id="MBK6090191.1"/>
    </source>
</evidence>
<reference evidence="1" key="1">
    <citation type="submission" date="2021-01" db="EMBL/GenBank/DDBJ databases">
        <title>Genome public.</title>
        <authorList>
            <person name="Liu C."/>
            <person name="Sun Q."/>
        </authorList>
    </citation>
    <scope>NUCLEOTIDE SEQUENCE</scope>
    <source>
        <strain evidence="1">M6</strain>
    </source>
</reference>
<dbReference type="RefSeq" id="WP_201428863.1">
    <property type="nucleotide sequence ID" value="NZ_JAEQMG010000187.1"/>
</dbReference>
<dbReference type="Proteomes" id="UP000633365">
    <property type="component" value="Unassembled WGS sequence"/>
</dbReference>
<comment type="caution">
    <text evidence="1">The sequence shown here is derived from an EMBL/GenBank/DDBJ whole genome shotgun (WGS) entry which is preliminary data.</text>
</comment>
<gene>
    <name evidence="1" type="ORF">JKK62_16330</name>
</gene>
<organism evidence="1 2">
    <name type="scientific">Ruminococcus difficilis</name>
    <dbReference type="NCBI Taxonomy" id="2763069"/>
    <lineage>
        <taxon>Bacteria</taxon>
        <taxon>Bacillati</taxon>
        <taxon>Bacillota</taxon>
        <taxon>Clostridia</taxon>
        <taxon>Eubacteriales</taxon>
        <taxon>Oscillospiraceae</taxon>
        <taxon>Ruminococcus</taxon>
    </lineage>
</organism>
<accession>A0A934WUJ6</accession>
<dbReference type="PANTHER" id="PTHR14136">
    <property type="entry name" value="BTB_POZ DOMAIN-CONTAINING PROTEIN KCTD9"/>
    <property type="match status" value="1"/>
</dbReference>
<proteinExistence type="predicted"/>
<dbReference type="AlphaFoldDB" id="A0A934WUJ6"/>
<evidence type="ECO:0000313" key="2">
    <source>
        <dbReference type="Proteomes" id="UP000633365"/>
    </source>
</evidence>
<dbReference type="Gene3D" id="2.160.20.80">
    <property type="entry name" value="E3 ubiquitin-protein ligase SopA"/>
    <property type="match status" value="1"/>
</dbReference>
<dbReference type="InterPro" id="IPR051082">
    <property type="entry name" value="Pentapeptide-BTB/POZ_domain"/>
</dbReference>
<protein>
    <submittedName>
        <fullName evidence="1">Pentapeptide repeat-containing protein</fullName>
    </submittedName>
</protein>
<dbReference type="Pfam" id="PF00805">
    <property type="entry name" value="Pentapeptide"/>
    <property type="match status" value="2"/>
</dbReference>
<dbReference type="InterPro" id="IPR001646">
    <property type="entry name" value="5peptide_repeat"/>
</dbReference>
<dbReference type="EMBL" id="JAEQMG010000187">
    <property type="protein sequence ID" value="MBK6090191.1"/>
    <property type="molecule type" value="Genomic_DNA"/>
</dbReference>
<dbReference type="PANTHER" id="PTHR14136:SF25">
    <property type="entry name" value="BTB_POZ DOMAIN-CONTAINING PROTEIN"/>
    <property type="match status" value="1"/>
</dbReference>